<dbReference type="PANTHER" id="PTHR41251">
    <property type="entry name" value="NON-HOMOLOGOUS END JOINING PROTEIN KU"/>
    <property type="match status" value="1"/>
</dbReference>
<dbReference type="EMBL" id="CP043494">
    <property type="protein sequence ID" value="WNG44639.1"/>
    <property type="molecule type" value="Genomic_DNA"/>
</dbReference>
<evidence type="ECO:0000256" key="2">
    <source>
        <dbReference type="HAMAP-Rule" id="MF_01875"/>
    </source>
</evidence>
<dbReference type="Gene3D" id="2.40.290.10">
    <property type="match status" value="1"/>
</dbReference>
<dbReference type="RefSeq" id="WP_395817882.1">
    <property type="nucleotide sequence ID" value="NZ_CP043494.1"/>
</dbReference>
<evidence type="ECO:0000256" key="3">
    <source>
        <dbReference type="SAM" id="MobiDB-lite"/>
    </source>
</evidence>
<dbReference type="PANTHER" id="PTHR41251:SF1">
    <property type="entry name" value="NON-HOMOLOGOUS END JOINING PROTEIN KU"/>
    <property type="match status" value="1"/>
</dbReference>
<keyword evidence="2" id="KW-0233">DNA recombination</keyword>
<dbReference type="Pfam" id="PF02735">
    <property type="entry name" value="Ku"/>
    <property type="match status" value="1"/>
</dbReference>
<sequence length="316" mass="35374">MSRPVWTGSLGFGHVHVPVRLYAAVSPRQVQFNLLHDADGARIQQKRVCSADGEEVPFEHVVKGYEIRPGRYVEVTRGELEAFDPQASRTVDLEDFIELSEIDPIFFDTTYHVMPGEKAWKPYATLAMALRASGRAGIGRLVMHLKGHLCVVWPHGRGLVLSTLHYADEVISQESFSEVSLPGPRPAERDVEAVLSAIEARTVAFEPQRYQDMHRERLLAFLERRARKHGLREVPPEAPTPEQEEAPLANREGRGVVRAPEVVRGEVSEIPARGSLRLRPQAAREVRERTPRQKPVGTPARTRGKKGDSSAGKRRS</sequence>
<protein>
    <recommendedName>
        <fullName evidence="2">Non-homologous end joining protein Ku</fullName>
    </recommendedName>
</protein>
<accession>A0ABY9WLH2</accession>
<dbReference type="InterPro" id="IPR016194">
    <property type="entry name" value="SPOC-like_C_dom_sf"/>
</dbReference>
<dbReference type="SUPFAM" id="SSF100939">
    <property type="entry name" value="SPOC domain-like"/>
    <property type="match status" value="1"/>
</dbReference>
<proteinExistence type="inferred from homology"/>
<keyword evidence="6" id="KW-1185">Reference proteome</keyword>
<dbReference type="InterPro" id="IPR006164">
    <property type="entry name" value="DNA_bd_Ku70/Ku80"/>
</dbReference>
<dbReference type="SMART" id="SM00559">
    <property type="entry name" value="Ku78"/>
    <property type="match status" value="1"/>
</dbReference>
<feature type="compositionally biased region" description="Basic and acidic residues" evidence="3">
    <location>
        <begin position="282"/>
        <end position="291"/>
    </location>
</feature>
<gene>
    <name evidence="2" type="primary">ku</name>
    <name evidence="5" type="ORF">F0U60_11490</name>
</gene>
<dbReference type="InterPro" id="IPR009187">
    <property type="entry name" value="Prok_Ku"/>
</dbReference>
<keyword evidence="2" id="KW-0227">DNA damage</keyword>
<evidence type="ECO:0000259" key="4">
    <source>
        <dbReference type="SMART" id="SM00559"/>
    </source>
</evidence>
<feature type="domain" description="Ku" evidence="4">
    <location>
        <begin position="53"/>
        <end position="181"/>
    </location>
</feature>
<dbReference type="Proteomes" id="UP001611383">
    <property type="component" value="Chromosome"/>
</dbReference>
<feature type="region of interest" description="Disordered" evidence="3">
    <location>
        <begin position="230"/>
        <end position="253"/>
    </location>
</feature>
<organism evidence="5 6">
    <name type="scientific">Archangium minus</name>
    <dbReference type="NCBI Taxonomy" id="83450"/>
    <lineage>
        <taxon>Bacteria</taxon>
        <taxon>Pseudomonadati</taxon>
        <taxon>Myxococcota</taxon>
        <taxon>Myxococcia</taxon>
        <taxon>Myxococcales</taxon>
        <taxon>Cystobacterineae</taxon>
        <taxon>Archangiaceae</taxon>
        <taxon>Archangium</taxon>
    </lineage>
</organism>
<keyword evidence="2" id="KW-0234">DNA repair</keyword>
<keyword evidence="1 2" id="KW-0238">DNA-binding</keyword>
<name>A0ABY9WLH2_9BACT</name>
<evidence type="ECO:0000313" key="5">
    <source>
        <dbReference type="EMBL" id="WNG44639.1"/>
    </source>
</evidence>
<comment type="subunit">
    <text evidence="2">Homodimer. Interacts with LigD.</text>
</comment>
<dbReference type="NCBIfam" id="TIGR02772">
    <property type="entry name" value="Ku_bact"/>
    <property type="match status" value="1"/>
</dbReference>
<reference evidence="5 6" key="1">
    <citation type="submission" date="2019-08" db="EMBL/GenBank/DDBJ databases">
        <title>Archangium and Cystobacter genomes.</title>
        <authorList>
            <person name="Chen I.-C.K."/>
            <person name="Wielgoss S."/>
        </authorList>
    </citation>
    <scope>NUCLEOTIDE SEQUENCE [LARGE SCALE GENOMIC DNA]</scope>
    <source>
        <strain evidence="5 6">Cbm 6</strain>
    </source>
</reference>
<comment type="function">
    <text evidence="2">With LigD forms a non-homologous end joining (NHEJ) DNA repair enzyme, which repairs dsDNA breaks with reduced fidelity. Binds linear dsDNA with 5'- and 3'- overhangs but not closed circular dsDNA nor ssDNA. Recruits and stimulates the ligase activity of LigD.</text>
</comment>
<feature type="region of interest" description="Disordered" evidence="3">
    <location>
        <begin position="266"/>
        <end position="316"/>
    </location>
</feature>
<dbReference type="HAMAP" id="MF_01875">
    <property type="entry name" value="Prokaryotic_Ku"/>
    <property type="match status" value="1"/>
</dbReference>
<evidence type="ECO:0000256" key="1">
    <source>
        <dbReference type="ARBA" id="ARBA00023125"/>
    </source>
</evidence>
<evidence type="ECO:0000313" key="6">
    <source>
        <dbReference type="Proteomes" id="UP001611383"/>
    </source>
</evidence>
<comment type="similarity">
    <text evidence="2">Belongs to the prokaryotic Ku family.</text>
</comment>